<comment type="caution">
    <text evidence="1">The sequence shown here is derived from an EMBL/GenBank/DDBJ whole genome shotgun (WGS) entry which is preliminary data.</text>
</comment>
<gene>
    <name evidence="1" type="ORF">ScoT_47470</name>
</gene>
<name>A0AA37FGF2_9ACTN</name>
<evidence type="ECO:0000313" key="1">
    <source>
        <dbReference type="EMBL" id="GHI48573.1"/>
    </source>
</evidence>
<protein>
    <recommendedName>
        <fullName evidence="3">Metalloprotease</fullName>
    </recommendedName>
</protein>
<dbReference type="EMBL" id="BNDZ01000005">
    <property type="protein sequence ID" value="GHI48573.1"/>
    <property type="molecule type" value="Genomic_DNA"/>
</dbReference>
<proteinExistence type="predicted"/>
<accession>A0AA37FGF2</accession>
<organism evidence="1 2">
    <name type="scientific">Streptomyces albidoflavus</name>
    <dbReference type="NCBI Taxonomy" id="1886"/>
    <lineage>
        <taxon>Bacteria</taxon>
        <taxon>Bacillati</taxon>
        <taxon>Actinomycetota</taxon>
        <taxon>Actinomycetes</taxon>
        <taxon>Kitasatosporales</taxon>
        <taxon>Streptomycetaceae</taxon>
        <taxon>Streptomyces</taxon>
        <taxon>Streptomyces albidoflavus group</taxon>
    </lineage>
</organism>
<sequence length="90" mass="9631">MGMRIDVRRTGGFSGIERRAGVDTTSLPDAEVWEELAARALETATPAPATGVPDGFAYQLTVDGHSAHFTDPHLTPAQRELVSRVLKEGA</sequence>
<reference evidence="1" key="1">
    <citation type="submission" date="2022-09" db="EMBL/GenBank/DDBJ databases">
        <title>Whole genome shotgun sequence of Streptomyces albidoflavus NBRC 12854.</title>
        <authorList>
            <person name="Komaki H."/>
            <person name="Tamura T."/>
        </authorList>
    </citation>
    <scope>NUCLEOTIDE SEQUENCE</scope>
    <source>
        <strain evidence="1">NBRC 12854</strain>
    </source>
</reference>
<evidence type="ECO:0000313" key="2">
    <source>
        <dbReference type="Proteomes" id="UP001051844"/>
    </source>
</evidence>
<dbReference type="Proteomes" id="UP001051844">
    <property type="component" value="Unassembled WGS sequence"/>
</dbReference>
<dbReference type="Pfam" id="PF20242">
    <property type="entry name" value="Emfourin"/>
    <property type="match status" value="1"/>
</dbReference>
<dbReference type="InterPro" id="IPR049457">
    <property type="entry name" value="Emfourin"/>
</dbReference>
<dbReference type="AlphaFoldDB" id="A0AA37FGF2"/>
<evidence type="ECO:0008006" key="3">
    <source>
        <dbReference type="Google" id="ProtNLM"/>
    </source>
</evidence>